<dbReference type="AlphaFoldDB" id="V8N3V1"/>
<reference evidence="2 3" key="1">
    <citation type="journal article" date="2013" name="Proc. Natl. Acad. Sci. U.S.A.">
        <title>The king cobra genome reveals dynamic gene evolution and adaptation in the snake venom system.</title>
        <authorList>
            <person name="Vonk F.J."/>
            <person name="Casewell N.R."/>
            <person name="Henkel C.V."/>
            <person name="Heimberg A.M."/>
            <person name="Jansen H.J."/>
            <person name="McCleary R.J."/>
            <person name="Kerkkamp H.M."/>
            <person name="Vos R.A."/>
            <person name="Guerreiro I."/>
            <person name="Calvete J.J."/>
            <person name="Wuster W."/>
            <person name="Woods A.E."/>
            <person name="Logan J.M."/>
            <person name="Harrison R.A."/>
            <person name="Castoe T.A."/>
            <person name="de Koning A.P."/>
            <person name="Pollock D.D."/>
            <person name="Yandell M."/>
            <person name="Calderon D."/>
            <person name="Renjifo C."/>
            <person name="Currier R.B."/>
            <person name="Salgado D."/>
            <person name="Pla D."/>
            <person name="Sanz L."/>
            <person name="Hyder A.S."/>
            <person name="Ribeiro J.M."/>
            <person name="Arntzen J.W."/>
            <person name="van den Thillart G.E."/>
            <person name="Boetzer M."/>
            <person name="Pirovano W."/>
            <person name="Dirks R.P."/>
            <person name="Spaink H.P."/>
            <person name="Duboule D."/>
            <person name="McGlinn E."/>
            <person name="Kini R.M."/>
            <person name="Richardson M.K."/>
        </authorList>
    </citation>
    <scope>NUCLEOTIDE SEQUENCE</scope>
    <source>
        <tissue evidence="2">Blood</tissue>
    </source>
</reference>
<dbReference type="OrthoDB" id="3046016at2759"/>
<feature type="non-terminal residue" evidence="2">
    <location>
        <position position="1"/>
    </location>
</feature>
<accession>V8N3V1</accession>
<dbReference type="EMBL" id="AZIM01027086">
    <property type="protein sequence ID" value="ETE56338.1"/>
    <property type="molecule type" value="Genomic_DNA"/>
</dbReference>
<name>V8N3V1_OPHHA</name>
<evidence type="ECO:0000313" key="3">
    <source>
        <dbReference type="Proteomes" id="UP000018936"/>
    </source>
</evidence>
<dbReference type="PANTHER" id="PTHR14690:SF0">
    <property type="entry name" value="IQ MOTIF CONTAINING WITH AAA DOMAIN 1"/>
    <property type="match status" value="1"/>
</dbReference>
<dbReference type="Proteomes" id="UP000018936">
    <property type="component" value="Unassembled WGS sequence"/>
</dbReference>
<evidence type="ECO:0000313" key="2">
    <source>
        <dbReference type="EMBL" id="ETE56338.1"/>
    </source>
</evidence>
<evidence type="ECO:0000256" key="1">
    <source>
        <dbReference type="SAM" id="MobiDB-lite"/>
    </source>
</evidence>
<dbReference type="PANTHER" id="PTHR14690">
    <property type="entry name" value="IQ MOTIF CONTAINING WITH AAA DOMAIN 1"/>
    <property type="match status" value="1"/>
</dbReference>
<feature type="compositionally biased region" description="Polar residues" evidence="1">
    <location>
        <begin position="59"/>
        <end position="72"/>
    </location>
</feature>
<feature type="region of interest" description="Disordered" evidence="1">
    <location>
        <begin position="59"/>
        <end position="81"/>
    </location>
</feature>
<keyword evidence="3" id="KW-1185">Reference proteome</keyword>
<organism evidence="2 3">
    <name type="scientific">Ophiophagus hannah</name>
    <name type="common">King cobra</name>
    <name type="synonym">Naja hannah</name>
    <dbReference type="NCBI Taxonomy" id="8665"/>
    <lineage>
        <taxon>Eukaryota</taxon>
        <taxon>Metazoa</taxon>
        <taxon>Chordata</taxon>
        <taxon>Craniata</taxon>
        <taxon>Vertebrata</taxon>
        <taxon>Euteleostomi</taxon>
        <taxon>Lepidosauria</taxon>
        <taxon>Squamata</taxon>
        <taxon>Bifurcata</taxon>
        <taxon>Unidentata</taxon>
        <taxon>Episquamata</taxon>
        <taxon>Toxicofera</taxon>
        <taxon>Serpentes</taxon>
        <taxon>Colubroidea</taxon>
        <taxon>Elapidae</taxon>
        <taxon>Elapinae</taxon>
        <taxon>Ophiophagus</taxon>
    </lineage>
</organism>
<comment type="caution">
    <text evidence="2">The sequence shown here is derived from an EMBL/GenBank/DDBJ whole genome shotgun (WGS) entry which is preliminary data.</text>
</comment>
<proteinExistence type="predicted"/>
<protein>
    <submittedName>
        <fullName evidence="2">IQ and AAA domain-containing protein 1</fullName>
    </submittedName>
</protein>
<gene>
    <name evidence="2" type="primary">Iqca1</name>
    <name evidence="2" type="ORF">L345_17951</name>
</gene>
<dbReference type="InterPro" id="IPR052267">
    <property type="entry name" value="N-DRC_Component"/>
</dbReference>
<sequence length="81" mass="9357">RRLEACHDQVVHPQKRLALRPLLESVLGRLLELKQELVELDLSEYHYMDHILEELKLTPVSQESGGSRTPPTHTHAPLSWN</sequence>